<evidence type="ECO:0000313" key="3">
    <source>
        <dbReference type="EMBL" id="KAL3647935.1"/>
    </source>
</evidence>
<feature type="compositionally biased region" description="Basic and acidic residues" evidence="1">
    <location>
        <begin position="102"/>
        <end position="131"/>
    </location>
</feature>
<accession>A0ABD3E4C5</accession>
<dbReference type="PROSITE" id="PS51222">
    <property type="entry name" value="DCD"/>
    <property type="match status" value="1"/>
</dbReference>
<dbReference type="AlphaFoldDB" id="A0ABD3E4C5"/>
<feature type="compositionally biased region" description="Low complexity" evidence="1">
    <location>
        <begin position="89"/>
        <end position="98"/>
    </location>
</feature>
<evidence type="ECO:0000313" key="4">
    <source>
        <dbReference type="Proteomes" id="UP001632038"/>
    </source>
</evidence>
<feature type="compositionally biased region" description="Basic residues" evidence="1">
    <location>
        <begin position="22"/>
        <end position="32"/>
    </location>
</feature>
<dbReference type="PANTHER" id="PTHR46444:SF3">
    <property type="entry name" value="DCD (DEVELOPMENT AND CELL DEATH) DOMAIN PROTEIN"/>
    <property type="match status" value="1"/>
</dbReference>
<comment type="caution">
    <text evidence="3">The sequence shown here is derived from an EMBL/GenBank/DDBJ whole genome shotgun (WGS) entry which is preliminary data.</text>
</comment>
<dbReference type="Pfam" id="PF10539">
    <property type="entry name" value="Dev_Cell_Death"/>
    <property type="match status" value="1"/>
</dbReference>
<organism evidence="3 4">
    <name type="scientific">Castilleja foliolosa</name>
    <dbReference type="NCBI Taxonomy" id="1961234"/>
    <lineage>
        <taxon>Eukaryota</taxon>
        <taxon>Viridiplantae</taxon>
        <taxon>Streptophyta</taxon>
        <taxon>Embryophyta</taxon>
        <taxon>Tracheophyta</taxon>
        <taxon>Spermatophyta</taxon>
        <taxon>Magnoliopsida</taxon>
        <taxon>eudicotyledons</taxon>
        <taxon>Gunneridae</taxon>
        <taxon>Pentapetalae</taxon>
        <taxon>asterids</taxon>
        <taxon>lamiids</taxon>
        <taxon>Lamiales</taxon>
        <taxon>Orobanchaceae</taxon>
        <taxon>Pedicularideae</taxon>
        <taxon>Castillejinae</taxon>
        <taxon>Castilleja</taxon>
    </lineage>
</organism>
<dbReference type="Proteomes" id="UP001632038">
    <property type="component" value="Unassembled WGS sequence"/>
</dbReference>
<sequence>MAPGKNKKNISIASEPTTKLVVTKKRKLRKAGKTCVTDESTSKDVNSDPKNVDEKIEDASEPVITTPVVKKKSSWLKLDRLNPPSVNKSSSSAPQSGSKLTNESKPDARAQPAKDNDRKRKENGDKRLFENKRKRSVNGEMRATSSNNNNNNYNGGSGFNKKKIDLRPEKKEKGIANKSRETDKNSLGGLIFMCNAKTKPDCLGYQLMGVPINKKEVVMNIKPGLILFLYDYDLKMLYGVFEAASLGGMKLEPKAFGGAFPAQVRFTVYKECPPLPESVFKKAIKDSYDEKKRKFKTELTVKQVDNLINLFCTAPRLNPNSQPLVQDRNPVPSYPRLDPNFITEQEYRNTGLLRQGDPNKLDPSSQQKNEPYFIGEREYRVFGLRGPAQQLPPEASSPVVADPYGDATTSLVNRYLGLPRPAVPEPYIPMSYAGDLDYMTTLPRTVPGEVNYNYNLHEQSDVNRRAYSVSAVASRGDREPSIFDRGNLFQGESDLMPAPVSRMYSFGGQSLFQQR</sequence>
<dbReference type="PANTHER" id="PTHR46444">
    <property type="entry name" value="DCD (DEVELOPMENT AND CELL DEATH) DOMAIN PROTEIN-RELATED"/>
    <property type="match status" value="1"/>
</dbReference>
<feature type="compositionally biased region" description="Basic and acidic residues" evidence="1">
    <location>
        <begin position="40"/>
        <end position="58"/>
    </location>
</feature>
<dbReference type="InterPro" id="IPR013989">
    <property type="entry name" value="Dev_and_cell_death_domain"/>
</dbReference>
<name>A0ABD3E4C5_9LAMI</name>
<proteinExistence type="predicted"/>
<dbReference type="SMART" id="SM00767">
    <property type="entry name" value="DCD"/>
    <property type="match status" value="1"/>
</dbReference>
<dbReference type="EMBL" id="JAVIJP010000009">
    <property type="protein sequence ID" value="KAL3647935.1"/>
    <property type="molecule type" value="Genomic_DNA"/>
</dbReference>
<evidence type="ECO:0000256" key="1">
    <source>
        <dbReference type="SAM" id="MobiDB-lite"/>
    </source>
</evidence>
<reference evidence="4" key="1">
    <citation type="journal article" date="2024" name="IScience">
        <title>Strigolactones Initiate the Formation of Haustorium-like Structures in Castilleja.</title>
        <authorList>
            <person name="Buerger M."/>
            <person name="Peterson D."/>
            <person name="Chory J."/>
        </authorList>
    </citation>
    <scope>NUCLEOTIDE SEQUENCE [LARGE SCALE GENOMIC DNA]</scope>
</reference>
<evidence type="ECO:0000259" key="2">
    <source>
        <dbReference type="PROSITE" id="PS51222"/>
    </source>
</evidence>
<feature type="domain" description="DCD" evidence="2">
    <location>
        <begin position="185"/>
        <end position="313"/>
    </location>
</feature>
<feature type="compositionally biased region" description="Low complexity" evidence="1">
    <location>
        <begin position="145"/>
        <end position="154"/>
    </location>
</feature>
<feature type="region of interest" description="Disordered" evidence="1">
    <location>
        <begin position="21"/>
        <end position="162"/>
    </location>
</feature>
<protein>
    <recommendedName>
        <fullName evidence="2">DCD domain-containing protein</fullName>
    </recommendedName>
</protein>
<keyword evidence="4" id="KW-1185">Reference proteome</keyword>
<gene>
    <name evidence="3" type="ORF">CASFOL_008903</name>
</gene>